<comment type="similarity">
    <text evidence="4">Belongs to the ZFTRAF1 family.</text>
</comment>
<organism evidence="7 8">
    <name type="scientific">Crassostrea virginica</name>
    <name type="common">Eastern oyster</name>
    <dbReference type="NCBI Taxonomy" id="6565"/>
    <lineage>
        <taxon>Eukaryota</taxon>
        <taxon>Metazoa</taxon>
        <taxon>Spiralia</taxon>
        <taxon>Lophotrochozoa</taxon>
        <taxon>Mollusca</taxon>
        <taxon>Bivalvia</taxon>
        <taxon>Autobranchia</taxon>
        <taxon>Pteriomorphia</taxon>
        <taxon>Ostreida</taxon>
        <taxon>Ostreoidea</taxon>
        <taxon>Ostreidae</taxon>
        <taxon>Crassostrea</taxon>
    </lineage>
</organism>
<proteinExistence type="inferred from homology"/>
<evidence type="ECO:0000313" key="8">
    <source>
        <dbReference type="RefSeq" id="XP_022340793.1"/>
    </source>
</evidence>
<dbReference type="GeneID" id="111135221"/>
<evidence type="ECO:0000259" key="6">
    <source>
        <dbReference type="PROSITE" id="PS50089"/>
    </source>
</evidence>
<keyword evidence="1" id="KW-0479">Metal-binding</keyword>
<evidence type="ECO:0000256" key="5">
    <source>
        <dbReference type="PROSITE-ProRule" id="PRU00175"/>
    </source>
</evidence>
<keyword evidence="7" id="KW-1185">Reference proteome</keyword>
<dbReference type="KEGG" id="cvn:111135221"/>
<evidence type="ECO:0000256" key="3">
    <source>
        <dbReference type="ARBA" id="ARBA00022833"/>
    </source>
</evidence>
<dbReference type="InterPro" id="IPR039338">
    <property type="entry name" value="ZFTRAF1"/>
</dbReference>
<accession>A0A8B8ELL2</accession>
<protein>
    <submittedName>
        <fullName evidence="8">Cysteine and histidine-rich protein 1-like</fullName>
    </submittedName>
</protein>
<evidence type="ECO:0000256" key="2">
    <source>
        <dbReference type="ARBA" id="ARBA00022771"/>
    </source>
</evidence>
<gene>
    <name evidence="8" type="primary">LOC111135221</name>
</gene>
<dbReference type="PROSITE" id="PS50089">
    <property type="entry name" value="ZF_RING_2"/>
    <property type="match status" value="1"/>
</dbReference>
<dbReference type="PANTHER" id="PTHR23059">
    <property type="entry name" value="CYSTEINE AND HISTIDINE-RICH PROTEIN 1"/>
    <property type="match status" value="1"/>
</dbReference>
<dbReference type="SUPFAM" id="SSF49599">
    <property type="entry name" value="TRAF domain-like"/>
    <property type="match status" value="1"/>
</dbReference>
<sequence length="345" mass="39684">MVDIPGPSTLVLRDENCNKENLDTNFEPERKKMKTELNQKEKDNKLEDRLCGILCCAVCLDLPRTCFQCTNGHLMCAGCYNHLLADARLKDETATCPNCRCEINKNLCTRNLAVEKAVSELPSLCQYCSCQLPRNQVDHHQRELCLERHTCCKYSRIGCPWQGPFHELAGHEQSCIHPNKSGDDIMDALSLVDKQKEEELKVYSNLYNLLSHEKVTFNDLQLKPYRTDDFITKLYYETSRFSAFNHQWVIKARINNDKPTQSVARSMSYQLVLKGKITNPIQLKFIALKGPYGDMKVNPAIYMFEFSPENVETEYFDLPIVSSLECNKLLASKTINVRLIMVHLQ</sequence>
<dbReference type="CDD" id="cd16505">
    <property type="entry name" value="RING-HC_CYHR1"/>
    <property type="match status" value="1"/>
</dbReference>
<evidence type="ECO:0000256" key="4">
    <source>
        <dbReference type="ARBA" id="ARBA00034319"/>
    </source>
</evidence>
<dbReference type="InterPro" id="IPR001841">
    <property type="entry name" value="Znf_RING"/>
</dbReference>
<dbReference type="Gene3D" id="3.30.40.10">
    <property type="entry name" value="Zinc/RING finger domain, C3HC4 (zinc finger)"/>
    <property type="match status" value="1"/>
</dbReference>
<dbReference type="InterPro" id="IPR013083">
    <property type="entry name" value="Znf_RING/FYVE/PHD"/>
</dbReference>
<evidence type="ECO:0000256" key="1">
    <source>
        <dbReference type="ARBA" id="ARBA00022723"/>
    </source>
</evidence>
<reference evidence="8" key="1">
    <citation type="submission" date="2025-08" db="UniProtKB">
        <authorList>
            <consortium name="RefSeq"/>
        </authorList>
    </citation>
    <scope>IDENTIFICATION</scope>
    <source>
        <tissue evidence="8">Whole sample</tissue>
    </source>
</reference>
<dbReference type="OrthoDB" id="10062218at2759"/>
<keyword evidence="2 5" id="KW-0863">Zinc-finger</keyword>
<dbReference type="GO" id="GO:0008270">
    <property type="term" value="F:zinc ion binding"/>
    <property type="evidence" value="ECO:0007669"/>
    <property type="project" value="UniProtKB-KW"/>
</dbReference>
<dbReference type="PANTHER" id="PTHR23059:SF4">
    <property type="entry name" value="ZINC FINGER TRAF-TYPE-CONTAINING PROTEIN 1"/>
    <property type="match status" value="1"/>
</dbReference>
<keyword evidence="3" id="KW-0862">Zinc</keyword>
<dbReference type="Proteomes" id="UP000694844">
    <property type="component" value="Chromosome 5"/>
</dbReference>
<name>A0A8B8ELL2_CRAVI</name>
<feature type="domain" description="RING-type" evidence="6">
    <location>
        <begin position="56"/>
        <end position="100"/>
    </location>
</feature>
<dbReference type="AlphaFoldDB" id="A0A8B8ELL2"/>
<dbReference type="SUPFAM" id="SSF57850">
    <property type="entry name" value="RING/U-box"/>
    <property type="match status" value="1"/>
</dbReference>
<dbReference type="RefSeq" id="XP_022340793.1">
    <property type="nucleotide sequence ID" value="XM_022485085.1"/>
</dbReference>
<dbReference type="GO" id="GO:0005634">
    <property type="term" value="C:nucleus"/>
    <property type="evidence" value="ECO:0007669"/>
    <property type="project" value="TreeGrafter"/>
</dbReference>
<evidence type="ECO:0000313" key="7">
    <source>
        <dbReference type="Proteomes" id="UP000694844"/>
    </source>
</evidence>